<keyword evidence="3 6" id="KW-0812">Transmembrane</keyword>
<dbReference type="PANTHER" id="PTHR30294:SF29">
    <property type="entry name" value="MULTIDRUG ABC TRANSPORTER PERMEASE YBHS-RELATED"/>
    <property type="match status" value="1"/>
</dbReference>
<evidence type="ECO:0008006" key="9">
    <source>
        <dbReference type="Google" id="ProtNLM"/>
    </source>
</evidence>
<evidence type="ECO:0000313" key="7">
    <source>
        <dbReference type="EMBL" id="GLI34086.1"/>
    </source>
</evidence>
<gene>
    <name evidence="7" type="ORF">DAMNIGENAA_15190</name>
</gene>
<protein>
    <recommendedName>
        <fullName evidence="9">ABC transporter permease</fullName>
    </recommendedName>
</protein>
<dbReference type="EMBL" id="BSDR01000001">
    <property type="protein sequence ID" value="GLI34086.1"/>
    <property type="molecule type" value="Genomic_DNA"/>
</dbReference>
<dbReference type="InterPro" id="IPR051449">
    <property type="entry name" value="ABC-2_transporter_component"/>
</dbReference>
<keyword evidence="8" id="KW-1185">Reference proteome</keyword>
<dbReference type="AlphaFoldDB" id="A0A9W6FTT3"/>
<reference evidence="7" key="1">
    <citation type="submission" date="2022-12" db="EMBL/GenBank/DDBJ databases">
        <title>Reference genome sequencing for broad-spectrum identification of bacterial and archaeal isolates by mass spectrometry.</title>
        <authorList>
            <person name="Sekiguchi Y."/>
            <person name="Tourlousse D.M."/>
        </authorList>
    </citation>
    <scope>NUCLEOTIDE SEQUENCE</scope>
    <source>
        <strain evidence="7">ASRB1</strain>
    </source>
</reference>
<evidence type="ECO:0000256" key="6">
    <source>
        <dbReference type="SAM" id="Phobius"/>
    </source>
</evidence>
<evidence type="ECO:0000256" key="3">
    <source>
        <dbReference type="ARBA" id="ARBA00022692"/>
    </source>
</evidence>
<proteinExistence type="predicted"/>
<name>A0A9W6FTT3_9BACT</name>
<keyword evidence="2" id="KW-1003">Cell membrane</keyword>
<organism evidence="7 8">
    <name type="scientific">Desulforhabdus amnigena</name>
    <dbReference type="NCBI Taxonomy" id="40218"/>
    <lineage>
        <taxon>Bacteria</taxon>
        <taxon>Pseudomonadati</taxon>
        <taxon>Thermodesulfobacteriota</taxon>
        <taxon>Syntrophobacteria</taxon>
        <taxon>Syntrophobacterales</taxon>
        <taxon>Syntrophobacteraceae</taxon>
        <taxon>Desulforhabdus</taxon>
    </lineage>
</organism>
<evidence type="ECO:0000256" key="2">
    <source>
        <dbReference type="ARBA" id="ARBA00022475"/>
    </source>
</evidence>
<accession>A0A9W6FTT3</accession>
<evidence type="ECO:0000256" key="4">
    <source>
        <dbReference type="ARBA" id="ARBA00022989"/>
    </source>
</evidence>
<sequence>MKGFVSVYRKELYSLFASPIFYVVAFTFLLISGYFFYSNVAYFNLLSFQASQNPMMASQLNLAEMVLRPFFLNVSVVLLLISPLLTMRLYAEERKTGTLELLFTYPVTDGSTVLAKFAAVTTAFVAILAGTLPGIMLLGYISNPNWKAVFSCYIGIFLLGGAFLALGTFTSSLTQNQIIAAVLSFGALLMFWVIGWIKSLVNPSMAVIIEYLSVTNHFDSFTKGVLDSRDFLYYLLFVLFFLFLTLRQMESYRWRG</sequence>
<feature type="transmembrane region" description="Helical" evidence="6">
    <location>
        <begin position="148"/>
        <end position="166"/>
    </location>
</feature>
<dbReference type="Proteomes" id="UP001144372">
    <property type="component" value="Unassembled WGS sequence"/>
</dbReference>
<keyword evidence="4 6" id="KW-1133">Transmembrane helix</keyword>
<feature type="transmembrane region" description="Helical" evidence="6">
    <location>
        <begin position="231"/>
        <end position="249"/>
    </location>
</feature>
<evidence type="ECO:0000256" key="1">
    <source>
        <dbReference type="ARBA" id="ARBA00004651"/>
    </source>
</evidence>
<dbReference type="PANTHER" id="PTHR30294">
    <property type="entry name" value="MEMBRANE COMPONENT OF ABC TRANSPORTER YHHJ-RELATED"/>
    <property type="match status" value="1"/>
</dbReference>
<feature type="transmembrane region" description="Helical" evidence="6">
    <location>
        <begin position="12"/>
        <end position="37"/>
    </location>
</feature>
<dbReference type="GO" id="GO:0005886">
    <property type="term" value="C:plasma membrane"/>
    <property type="evidence" value="ECO:0007669"/>
    <property type="project" value="UniProtKB-SubCell"/>
</dbReference>
<dbReference type="GO" id="GO:0140359">
    <property type="term" value="F:ABC-type transporter activity"/>
    <property type="evidence" value="ECO:0007669"/>
    <property type="project" value="InterPro"/>
</dbReference>
<evidence type="ECO:0000256" key="5">
    <source>
        <dbReference type="ARBA" id="ARBA00023136"/>
    </source>
</evidence>
<comment type="subcellular location">
    <subcellularLocation>
        <location evidence="1">Cell membrane</location>
        <topology evidence="1">Multi-pass membrane protein</topology>
    </subcellularLocation>
</comment>
<dbReference type="RefSeq" id="WP_281793355.1">
    <property type="nucleotide sequence ID" value="NZ_BSDR01000001.1"/>
</dbReference>
<feature type="transmembrane region" description="Helical" evidence="6">
    <location>
        <begin position="117"/>
        <end position="142"/>
    </location>
</feature>
<feature type="transmembrane region" description="Helical" evidence="6">
    <location>
        <begin position="178"/>
        <end position="197"/>
    </location>
</feature>
<feature type="transmembrane region" description="Helical" evidence="6">
    <location>
        <begin position="70"/>
        <end position="91"/>
    </location>
</feature>
<evidence type="ECO:0000313" key="8">
    <source>
        <dbReference type="Proteomes" id="UP001144372"/>
    </source>
</evidence>
<comment type="caution">
    <text evidence="7">The sequence shown here is derived from an EMBL/GenBank/DDBJ whole genome shotgun (WGS) entry which is preliminary data.</text>
</comment>
<keyword evidence="5 6" id="KW-0472">Membrane</keyword>
<dbReference type="Pfam" id="PF12679">
    <property type="entry name" value="ABC2_membrane_2"/>
    <property type="match status" value="1"/>
</dbReference>